<dbReference type="SUPFAM" id="SSF53448">
    <property type="entry name" value="Nucleotide-diphospho-sugar transferases"/>
    <property type="match status" value="1"/>
</dbReference>
<dbReference type="PANTHER" id="PTHR43179:SF7">
    <property type="entry name" value="RHAMNOSYLTRANSFERASE WBBL"/>
    <property type="match status" value="1"/>
</dbReference>
<dbReference type="CDD" id="cd04186">
    <property type="entry name" value="GT_2_like_c"/>
    <property type="match status" value="1"/>
</dbReference>
<dbReference type="PANTHER" id="PTHR43179">
    <property type="entry name" value="RHAMNOSYLTRANSFERASE WBBL"/>
    <property type="match status" value="1"/>
</dbReference>
<name>A0ABY5KDL5_9ACTN</name>
<evidence type="ECO:0000313" key="3">
    <source>
        <dbReference type="Proteomes" id="UP001315860"/>
    </source>
</evidence>
<dbReference type="RefSeq" id="WP_232418474.1">
    <property type="nucleotide sequence ID" value="NZ_CP101990.1"/>
</dbReference>
<proteinExistence type="predicted"/>
<dbReference type="Proteomes" id="UP001315860">
    <property type="component" value="Chromosome"/>
</dbReference>
<sequence length="304" mass="32681">MLLSVVTVTHNSAGVLPTFLEGLGELAPESVEIIVVDSGSADLPQVERAVERVGGVLVAAPDNVGYGFGSNLGARLASGTWVAFVNPDVTVSAGDLLRLVEVARSHGLSVVGPTLRNAVGEAPPSARPLIEPLWRRPSWEFPEDGSVVLAPSMSGCCMVVRADRFREIGGFDPRYFMFAEETDLHLRLRESGDAVGVSREIVAYTEGGGSSEGVTSSWAVVQRCVSRVVYSFTNLSVPAGIVDLGWRVLQLLSGRDAPRRAALSQFSRELLRTRRLARRDPETYVRTVRVQDHRPTSGTTQAAG</sequence>
<dbReference type="Gene3D" id="3.90.550.10">
    <property type="entry name" value="Spore Coat Polysaccharide Biosynthesis Protein SpsA, Chain A"/>
    <property type="match status" value="1"/>
</dbReference>
<organism evidence="2 3">
    <name type="scientific">Aeromicrobium duanguangcaii</name>
    <dbReference type="NCBI Taxonomy" id="2968086"/>
    <lineage>
        <taxon>Bacteria</taxon>
        <taxon>Bacillati</taxon>
        <taxon>Actinomycetota</taxon>
        <taxon>Actinomycetes</taxon>
        <taxon>Propionibacteriales</taxon>
        <taxon>Nocardioidaceae</taxon>
        <taxon>Aeromicrobium</taxon>
    </lineage>
</organism>
<accession>A0ABY5KDL5</accession>
<feature type="domain" description="Glycosyltransferase 2-like" evidence="1">
    <location>
        <begin position="4"/>
        <end position="167"/>
    </location>
</feature>
<gene>
    <name evidence="2" type="ORF">NP095_14605</name>
</gene>
<reference evidence="2 3" key="1">
    <citation type="submission" date="2022-07" db="EMBL/GenBank/DDBJ databases">
        <title>Novel species in genus Aeromicrobium.</title>
        <authorList>
            <person name="Ye L."/>
        </authorList>
    </citation>
    <scope>NUCLEOTIDE SEQUENCE [LARGE SCALE GENOMIC DNA]</scope>
    <source>
        <strain evidence="3">zg-Y50</strain>
    </source>
</reference>
<dbReference type="InterPro" id="IPR029044">
    <property type="entry name" value="Nucleotide-diphossugar_trans"/>
</dbReference>
<dbReference type="EMBL" id="CP101990">
    <property type="protein sequence ID" value="UUI68420.1"/>
    <property type="molecule type" value="Genomic_DNA"/>
</dbReference>
<keyword evidence="3" id="KW-1185">Reference proteome</keyword>
<dbReference type="InterPro" id="IPR001173">
    <property type="entry name" value="Glyco_trans_2-like"/>
</dbReference>
<dbReference type="Pfam" id="PF00535">
    <property type="entry name" value="Glycos_transf_2"/>
    <property type="match status" value="1"/>
</dbReference>
<evidence type="ECO:0000313" key="2">
    <source>
        <dbReference type="EMBL" id="UUI68420.1"/>
    </source>
</evidence>
<protein>
    <submittedName>
        <fullName evidence="2">Glycosyltransferase family 2 protein</fullName>
    </submittedName>
</protein>
<evidence type="ECO:0000259" key="1">
    <source>
        <dbReference type="Pfam" id="PF00535"/>
    </source>
</evidence>